<evidence type="ECO:0000256" key="1">
    <source>
        <dbReference type="SAM" id="MobiDB-lite"/>
    </source>
</evidence>
<protein>
    <submittedName>
        <fullName evidence="2">Uncharacterized protein</fullName>
    </submittedName>
</protein>
<proteinExistence type="predicted"/>
<dbReference type="AlphaFoldDB" id="A0ABD0ZZ90"/>
<dbReference type="EMBL" id="JBANAX010000636">
    <property type="protein sequence ID" value="KAL1199938.1"/>
    <property type="molecule type" value="Genomic_DNA"/>
</dbReference>
<feature type="region of interest" description="Disordered" evidence="1">
    <location>
        <begin position="1"/>
        <end position="42"/>
    </location>
</feature>
<gene>
    <name evidence="2" type="ORF">V5N11_018345</name>
</gene>
<organism evidence="2 3">
    <name type="scientific">Cardamine amara subsp. amara</name>
    <dbReference type="NCBI Taxonomy" id="228776"/>
    <lineage>
        <taxon>Eukaryota</taxon>
        <taxon>Viridiplantae</taxon>
        <taxon>Streptophyta</taxon>
        <taxon>Embryophyta</taxon>
        <taxon>Tracheophyta</taxon>
        <taxon>Spermatophyta</taxon>
        <taxon>Magnoliopsida</taxon>
        <taxon>eudicotyledons</taxon>
        <taxon>Gunneridae</taxon>
        <taxon>Pentapetalae</taxon>
        <taxon>rosids</taxon>
        <taxon>malvids</taxon>
        <taxon>Brassicales</taxon>
        <taxon>Brassicaceae</taxon>
        <taxon>Cardamineae</taxon>
        <taxon>Cardamine</taxon>
    </lineage>
</organism>
<sequence>MEEEKGEGEIPSSPKARSSGMETDGVWSQVVSSGGRKSSSQNLVYGQVKIASPSRFDILKDKDEIGENVLCSATDMASSASGETENVLDKSQVPKVGKEGTTQRVPIPRNTKSAYKSLPDAVQKAKDNNPSNLNKKKHKNNS</sequence>
<evidence type="ECO:0000313" key="3">
    <source>
        <dbReference type="Proteomes" id="UP001558713"/>
    </source>
</evidence>
<feature type="compositionally biased region" description="Polar residues" evidence="1">
    <location>
        <begin position="29"/>
        <end position="42"/>
    </location>
</feature>
<reference evidence="2 3" key="1">
    <citation type="submission" date="2024-04" db="EMBL/GenBank/DDBJ databases">
        <title>Genome assembly C_amara_ONT_v2.</title>
        <authorList>
            <person name="Yant L."/>
            <person name="Moore C."/>
            <person name="Slenker M."/>
        </authorList>
    </citation>
    <scope>NUCLEOTIDE SEQUENCE [LARGE SCALE GENOMIC DNA]</scope>
    <source>
        <tissue evidence="2">Leaf</tissue>
    </source>
</reference>
<keyword evidence="3" id="KW-1185">Reference proteome</keyword>
<dbReference type="Proteomes" id="UP001558713">
    <property type="component" value="Unassembled WGS sequence"/>
</dbReference>
<accession>A0ABD0ZZ90</accession>
<feature type="compositionally biased region" description="Polar residues" evidence="1">
    <location>
        <begin position="75"/>
        <end position="84"/>
    </location>
</feature>
<feature type="region of interest" description="Disordered" evidence="1">
    <location>
        <begin position="75"/>
        <end position="142"/>
    </location>
</feature>
<evidence type="ECO:0000313" key="2">
    <source>
        <dbReference type="EMBL" id="KAL1199938.1"/>
    </source>
</evidence>
<feature type="compositionally biased region" description="Polar residues" evidence="1">
    <location>
        <begin position="100"/>
        <end position="114"/>
    </location>
</feature>
<name>A0ABD0ZZ90_CARAN</name>
<comment type="caution">
    <text evidence="2">The sequence shown here is derived from an EMBL/GenBank/DDBJ whole genome shotgun (WGS) entry which is preliminary data.</text>
</comment>